<dbReference type="InterPro" id="IPR017438">
    <property type="entry name" value="ATP-NAD_kinase_N"/>
</dbReference>
<dbReference type="NCBIfam" id="NF009874">
    <property type="entry name" value="PRK13337.1"/>
    <property type="match status" value="1"/>
</dbReference>
<dbReference type="InterPro" id="IPR016064">
    <property type="entry name" value="NAD/diacylglycerol_kinase_sf"/>
</dbReference>
<evidence type="ECO:0000256" key="3">
    <source>
        <dbReference type="ARBA" id="ARBA00022516"/>
    </source>
</evidence>
<keyword evidence="9" id="KW-0460">Magnesium</keyword>
<dbReference type="PROSITE" id="PS50146">
    <property type="entry name" value="DAGK"/>
    <property type="match status" value="1"/>
</dbReference>
<organism evidence="14 15">
    <name type="scientific">Salisediminibacterium beveridgei</name>
    <dbReference type="NCBI Taxonomy" id="632773"/>
    <lineage>
        <taxon>Bacteria</taxon>
        <taxon>Bacillati</taxon>
        <taxon>Bacillota</taxon>
        <taxon>Bacilli</taxon>
        <taxon>Bacillales</taxon>
        <taxon>Bacillaceae</taxon>
        <taxon>Salisediminibacterium</taxon>
    </lineage>
</organism>
<keyword evidence="7 14" id="KW-0418">Kinase</keyword>
<dbReference type="PANTHER" id="PTHR12358:SF106">
    <property type="entry name" value="LIPID KINASE YEGS"/>
    <property type="match status" value="1"/>
</dbReference>
<dbReference type="EMBL" id="CP012502">
    <property type="protein sequence ID" value="AOM83917.1"/>
    <property type="molecule type" value="Genomic_DNA"/>
</dbReference>
<keyword evidence="4" id="KW-0808">Transferase</keyword>
<dbReference type="KEGG" id="bbev:BBEV_2578"/>
<dbReference type="Pfam" id="PF00781">
    <property type="entry name" value="DAGK_cat"/>
    <property type="match status" value="1"/>
</dbReference>
<keyword evidence="5" id="KW-0479">Metal-binding</keyword>
<dbReference type="RefSeq" id="WP_069365842.1">
    <property type="nucleotide sequence ID" value="NZ_CP012502.1"/>
</dbReference>
<evidence type="ECO:0000256" key="4">
    <source>
        <dbReference type="ARBA" id="ARBA00022679"/>
    </source>
</evidence>
<comment type="similarity">
    <text evidence="2">Belongs to the diacylglycerol/lipid kinase family.</text>
</comment>
<dbReference type="InterPro" id="IPR005218">
    <property type="entry name" value="Diacylglycerol/lipid_kinase"/>
</dbReference>
<keyword evidence="15" id="KW-1185">Reference proteome</keyword>
<dbReference type="InterPro" id="IPR001206">
    <property type="entry name" value="Diacylglycerol_kinase_cat_dom"/>
</dbReference>
<protein>
    <submittedName>
        <fullName evidence="14">Lipid kinase</fullName>
    </submittedName>
</protein>
<dbReference type="NCBIfam" id="TIGR00147">
    <property type="entry name" value="YegS/Rv2252/BmrU family lipid kinase"/>
    <property type="match status" value="1"/>
</dbReference>
<dbReference type="SMART" id="SM00046">
    <property type="entry name" value="DAGKc"/>
    <property type="match status" value="1"/>
</dbReference>
<evidence type="ECO:0000256" key="1">
    <source>
        <dbReference type="ARBA" id="ARBA00001946"/>
    </source>
</evidence>
<dbReference type="InterPro" id="IPR045540">
    <property type="entry name" value="YegS/DAGK_C"/>
</dbReference>
<keyword evidence="10" id="KW-0443">Lipid metabolism</keyword>
<proteinExistence type="inferred from homology"/>
<name>A0A1D7QY29_9BACI</name>
<evidence type="ECO:0000256" key="7">
    <source>
        <dbReference type="ARBA" id="ARBA00022777"/>
    </source>
</evidence>
<evidence type="ECO:0000256" key="8">
    <source>
        <dbReference type="ARBA" id="ARBA00022840"/>
    </source>
</evidence>
<keyword evidence="12" id="KW-1208">Phospholipid metabolism</keyword>
<feature type="domain" description="DAGKc" evidence="13">
    <location>
        <begin position="1"/>
        <end position="130"/>
    </location>
</feature>
<keyword evidence="6" id="KW-0547">Nucleotide-binding</keyword>
<accession>A0A1D7QY29</accession>
<dbReference type="Proteomes" id="UP000094463">
    <property type="component" value="Chromosome"/>
</dbReference>
<dbReference type="NCBIfam" id="NF009603">
    <property type="entry name" value="PRK13055.1"/>
    <property type="match status" value="1"/>
</dbReference>
<evidence type="ECO:0000256" key="9">
    <source>
        <dbReference type="ARBA" id="ARBA00022842"/>
    </source>
</evidence>
<evidence type="ECO:0000256" key="12">
    <source>
        <dbReference type="ARBA" id="ARBA00023264"/>
    </source>
</evidence>
<keyword evidence="8" id="KW-0067">ATP-binding</keyword>
<reference evidence="14 15" key="1">
    <citation type="submission" date="2015-08" db="EMBL/GenBank/DDBJ databases">
        <title>The complete genome sequence of Bacillus beveridgei MLTeJB.</title>
        <authorList>
            <person name="Hanson T.E."/>
            <person name="Mesa C."/>
            <person name="Basesman S.M."/>
            <person name="Oremland R.S."/>
        </authorList>
    </citation>
    <scope>NUCLEOTIDE SEQUENCE [LARGE SCALE GENOMIC DNA]</scope>
    <source>
        <strain evidence="14 15">MLTeJB</strain>
    </source>
</reference>
<sequence>MKRARLIYNPSSGREHVKKYLPYILETLEKAGYEASAHATTGKDCATRAARAACDRQFDLIVAAGGDGTINEVVQGMVNQPHRPALGILPGGTTNDFARALNLPKSIPDACKVIVEGRKVTADVGQVGDSCFINIAAGGTLTELTYEVPSRLKTMIGQLAYYVKGFEKLPRIKPTAVKISYDGKVFEGEIMLFLVANTNSIGGFEKLAPKATINDGKFDLMILKKTNLADVVRVVTSALRGEHITDDRVIYTQAAEIDIQAGEEMLLNLDGEYGGKLPSRFVNLHRHIDLMLSKEPLACLGEKDLNDEND</sequence>
<dbReference type="Gene3D" id="2.60.200.40">
    <property type="match status" value="1"/>
</dbReference>
<dbReference type="SUPFAM" id="SSF111331">
    <property type="entry name" value="NAD kinase/diacylglycerol kinase-like"/>
    <property type="match status" value="1"/>
</dbReference>
<evidence type="ECO:0000256" key="5">
    <source>
        <dbReference type="ARBA" id="ARBA00022723"/>
    </source>
</evidence>
<dbReference type="PATRIC" id="fig|632773.3.peg.2705"/>
<gene>
    <name evidence="14" type="primary">dagK-2</name>
    <name evidence="14" type="ORF">BBEV_2578</name>
</gene>
<evidence type="ECO:0000259" key="13">
    <source>
        <dbReference type="PROSITE" id="PS50146"/>
    </source>
</evidence>
<evidence type="ECO:0000256" key="6">
    <source>
        <dbReference type="ARBA" id="ARBA00022741"/>
    </source>
</evidence>
<evidence type="ECO:0000256" key="11">
    <source>
        <dbReference type="ARBA" id="ARBA00023209"/>
    </source>
</evidence>
<keyword evidence="11" id="KW-0594">Phospholipid biosynthesis</keyword>
<evidence type="ECO:0000313" key="14">
    <source>
        <dbReference type="EMBL" id="AOM83917.1"/>
    </source>
</evidence>
<dbReference type="InterPro" id="IPR050187">
    <property type="entry name" value="Lipid_Phosphate_FormReg"/>
</dbReference>
<dbReference type="GO" id="GO:0004143">
    <property type="term" value="F:ATP-dependent diacylglycerol kinase activity"/>
    <property type="evidence" value="ECO:0007669"/>
    <property type="project" value="TreeGrafter"/>
</dbReference>
<evidence type="ECO:0000256" key="2">
    <source>
        <dbReference type="ARBA" id="ARBA00005983"/>
    </source>
</evidence>
<dbReference type="Pfam" id="PF19279">
    <property type="entry name" value="YegS_C"/>
    <property type="match status" value="1"/>
</dbReference>
<dbReference type="OrthoDB" id="142078at2"/>
<dbReference type="GO" id="GO:0005524">
    <property type="term" value="F:ATP binding"/>
    <property type="evidence" value="ECO:0007669"/>
    <property type="project" value="UniProtKB-KW"/>
</dbReference>
<comment type="cofactor">
    <cofactor evidence="1">
        <name>Mg(2+)</name>
        <dbReference type="ChEBI" id="CHEBI:18420"/>
    </cofactor>
</comment>
<evidence type="ECO:0000313" key="15">
    <source>
        <dbReference type="Proteomes" id="UP000094463"/>
    </source>
</evidence>
<dbReference type="GO" id="GO:0046872">
    <property type="term" value="F:metal ion binding"/>
    <property type="evidence" value="ECO:0007669"/>
    <property type="project" value="UniProtKB-KW"/>
</dbReference>
<dbReference type="Gene3D" id="3.40.50.10330">
    <property type="entry name" value="Probable inorganic polyphosphate/atp-NAD kinase, domain 1"/>
    <property type="match status" value="1"/>
</dbReference>
<keyword evidence="3" id="KW-0444">Lipid biosynthesis</keyword>
<dbReference type="GO" id="GO:0008654">
    <property type="term" value="P:phospholipid biosynthetic process"/>
    <property type="evidence" value="ECO:0007669"/>
    <property type="project" value="UniProtKB-KW"/>
</dbReference>
<dbReference type="AlphaFoldDB" id="A0A1D7QY29"/>
<evidence type="ECO:0000256" key="10">
    <source>
        <dbReference type="ARBA" id="ARBA00023098"/>
    </source>
</evidence>
<dbReference type="STRING" id="632773.BBEV_2578"/>
<dbReference type="GO" id="GO:0005886">
    <property type="term" value="C:plasma membrane"/>
    <property type="evidence" value="ECO:0007669"/>
    <property type="project" value="TreeGrafter"/>
</dbReference>
<dbReference type="PANTHER" id="PTHR12358">
    <property type="entry name" value="SPHINGOSINE KINASE"/>
    <property type="match status" value="1"/>
</dbReference>